<dbReference type="EMBL" id="MAYS01000296">
    <property type="protein sequence ID" value="OFC62106.1"/>
    <property type="molecule type" value="Genomic_DNA"/>
</dbReference>
<evidence type="ECO:0000313" key="1">
    <source>
        <dbReference type="EMBL" id="OFC62106.1"/>
    </source>
</evidence>
<evidence type="ECO:0000313" key="3">
    <source>
        <dbReference type="Proteomes" id="UP000243534"/>
    </source>
</evidence>
<dbReference type="AlphaFoldDB" id="A0A1E7YZY9"/>
<sequence>MTNYAKLSEYTAYKKQAQDAADRRRLSLAMLERKSGDLKNLCAVSIDAQELTALAQDAARAEEEMHAAVGVANQAAPLCGEQKIDIKLLMHI</sequence>
<name>A0A1E7YZY9_9GAMM</name>
<gene>
    <name evidence="2" type="ORF">ACZ87_02347</name>
    <name evidence="1" type="ORF">BBW68_10825</name>
</gene>
<reference evidence="2 4" key="2">
    <citation type="submission" date="2018-04" db="EMBL/GenBank/DDBJ databases">
        <title>Genomes of the Obligate Erwinia dacicola and Facultative Enterobacter sp. OLF Endosymbionts of the Olive Fruit fly, Bactrocera oleae.</title>
        <authorList>
            <person name="Estes A.M."/>
            <person name="Hearn D.J."/>
            <person name="Agarwal S."/>
            <person name="Pierson E.A."/>
            <person name="Dunning-Hotopp J.C."/>
        </authorList>
    </citation>
    <scope>NUCLEOTIDE SEQUENCE [LARGE SCALE GENOMIC DNA]</scope>
    <source>
        <strain evidence="2 4">Oroville</strain>
    </source>
</reference>
<reference evidence="1 3" key="1">
    <citation type="submission" date="2016-07" db="EMBL/GenBank/DDBJ databases">
        <authorList>
            <person name="Yuval B."/>
        </authorList>
    </citation>
    <scope>NUCLEOTIDE SEQUENCE [LARGE SCALE GENOMIC DNA]</scope>
    <source>
        <strain evidence="1 3">IL</strain>
    </source>
</reference>
<evidence type="ECO:0000313" key="2">
    <source>
        <dbReference type="EMBL" id="RAP70848.1"/>
    </source>
</evidence>
<dbReference type="Proteomes" id="UP000243534">
    <property type="component" value="Unassembled WGS sequence"/>
</dbReference>
<evidence type="ECO:0000313" key="4">
    <source>
        <dbReference type="Proteomes" id="UP000244334"/>
    </source>
</evidence>
<comment type="caution">
    <text evidence="1">The sequence shown here is derived from an EMBL/GenBank/DDBJ whole genome shotgun (WGS) entry which is preliminary data.</text>
</comment>
<dbReference type="OrthoDB" id="6637078at2"/>
<proteinExistence type="predicted"/>
<accession>A0A1E7YZY9</accession>
<dbReference type="EMBL" id="LJAM02000249">
    <property type="protein sequence ID" value="RAP70848.1"/>
    <property type="molecule type" value="Genomic_DNA"/>
</dbReference>
<organism evidence="1 3">
    <name type="scientific">Candidatus Erwinia dacicola</name>
    <dbReference type="NCBI Taxonomy" id="252393"/>
    <lineage>
        <taxon>Bacteria</taxon>
        <taxon>Pseudomonadati</taxon>
        <taxon>Pseudomonadota</taxon>
        <taxon>Gammaproteobacteria</taxon>
        <taxon>Enterobacterales</taxon>
        <taxon>Erwiniaceae</taxon>
        <taxon>Erwinia</taxon>
    </lineage>
</organism>
<keyword evidence="4" id="KW-1185">Reference proteome</keyword>
<protein>
    <submittedName>
        <fullName evidence="1">Uncharacterized protein</fullName>
    </submittedName>
</protein>
<dbReference type="Proteomes" id="UP000244334">
    <property type="component" value="Unassembled WGS sequence"/>
</dbReference>
<dbReference type="RefSeq" id="WP_070135032.1">
    <property type="nucleotide sequence ID" value="NZ_LJAM02000249.1"/>
</dbReference>